<reference evidence="1 2" key="1">
    <citation type="submission" date="2022-12" db="EMBL/GenBank/DDBJ databases">
        <title>Chromosome-level genome of Tegillarca granosa.</title>
        <authorList>
            <person name="Kim J."/>
        </authorList>
    </citation>
    <scope>NUCLEOTIDE SEQUENCE [LARGE SCALE GENOMIC DNA]</scope>
    <source>
        <strain evidence="1">Teg-2019</strain>
        <tissue evidence="1">Adductor muscle</tissue>
    </source>
</reference>
<name>A0ABQ9E6L8_TEGGR</name>
<comment type="caution">
    <text evidence="1">The sequence shown here is derived from an EMBL/GenBank/DDBJ whole genome shotgun (WGS) entry which is preliminary data.</text>
</comment>
<dbReference type="Proteomes" id="UP001217089">
    <property type="component" value="Unassembled WGS sequence"/>
</dbReference>
<organism evidence="1 2">
    <name type="scientific">Tegillarca granosa</name>
    <name type="common">Malaysian cockle</name>
    <name type="synonym">Anadara granosa</name>
    <dbReference type="NCBI Taxonomy" id="220873"/>
    <lineage>
        <taxon>Eukaryota</taxon>
        <taxon>Metazoa</taxon>
        <taxon>Spiralia</taxon>
        <taxon>Lophotrochozoa</taxon>
        <taxon>Mollusca</taxon>
        <taxon>Bivalvia</taxon>
        <taxon>Autobranchia</taxon>
        <taxon>Pteriomorphia</taxon>
        <taxon>Arcoida</taxon>
        <taxon>Arcoidea</taxon>
        <taxon>Arcidae</taxon>
        <taxon>Tegillarca</taxon>
    </lineage>
</organism>
<protein>
    <submittedName>
        <fullName evidence="1">Uncharacterized protein</fullName>
    </submittedName>
</protein>
<evidence type="ECO:0000313" key="1">
    <source>
        <dbReference type="EMBL" id="KAJ8299187.1"/>
    </source>
</evidence>
<proteinExistence type="predicted"/>
<evidence type="ECO:0000313" key="2">
    <source>
        <dbReference type="Proteomes" id="UP001217089"/>
    </source>
</evidence>
<gene>
    <name evidence="1" type="ORF">KUTeg_023247</name>
</gene>
<dbReference type="EMBL" id="JARBDR010000921">
    <property type="protein sequence ID" value="KAJ8299187.1"/>
    <property type="molecule type" value="Genomic_DNA"/>
</dbReference>
<keyword evidence="2" id="KW-1185">Reference proteome</keyword>
<sequence length="74" mass="8311">MPTEVRHIPRNNPFPVKKKINKNVRLQKLPGVNVTEENARISSLMQQVKQASLINASSLAQHTRIFLSPDLPLG</sequence>
<accession>A0ABQ9E6L8</accession>